<reference evidence="2" key="2">
    <citation type="journal article" date="2014" name="ISME J.">
        <title>Microbial stratification in low pH oxic and suboxic macroscopic growths along an acid mine drainage.</title>
        <authorList>
            <person name="Mendez-Garcia C."/>
            <person name="Mesa V."/>
            <person name="Sprenger R.R."/>
            <person name="Richter M."/>
            <person name="Diez M.S."/>
            <person name="Solano J."/>
            <person name="Bargiela R."/>
            <person name="Golyshina O.V."/>
            <person name="Manteca A."/>
            <person name="Ramos J.L."/>
            <person name="Gallego J.R."/>
            <person name="Llorente I."/>
            <person name="Martins Dos Santos V.A."/>
            <person name="Jensen O.N."/>
            <person name="Pelaez A.I."/>
            <person name="Sanchez J."/>
            <person name="Ferrer M."/>
        </authorList>
    </citation>
    <scope>NUCLEOTIDE SEQUENCE</scope>
</reference>
<dbReference type="GO" id="GO:0003677">
    <property type="term" value="F:DNA binding"/>
    <property type="evidence" value="ECO:0007669"/>
    <property type="project" value="InterPro"/>
</dbReference>
<dbReference type="GO" id="GO:0008081">
    <property type="term" value="F:phosphoric diester hydrolase activity"/>
    <property type="evidence" value="ECO:0007669"/>
    <property type="project" value="TreeGrafter"/>
</dbReference>
<dbReference type="PROSITE" id="PS51432">
    <property type="entry name" value="AP_NUCLEASE_F2_4"/>
    <property type="match status" value="1"/>
</dbReference>
<comment type="caution">
    <text evidence="2">The sequence shown here is derived from an EMBL/GenBank/DDBJ whole genome shotgun (WGS) entry which is preliminary data.</text>
</comment>
<dbReference type="GO" id="GO:0008270">
    <property type="term" value="F:zinc ion binding"/>
    <property type="evidence" value="ECO:0007669"/>
    <property type="project" value="InterPro"/>
</dbReference>
<organism evidence="2">
    <name type="scientific">mine drainage metagenome</name>
    <dbReference type="NCBI Taxonomy" id="410659"/>
    <lineage>
        <taxon>unclassified sequences</taxon>
        <taxon>metagenomes</taxon>
        <taxon>ecological metagenomes</taxon>
    </lineage>
</organism>
<dbReference type="GO" id="GO:0006284">
    <property type="term" value="P:base-excision repair"/>
    <property type="evidence" value="ECO:0007669"/>
    <property type="project" value="TreeGrafter"/>
</dbReference>
<accession>T1B1X4</accession>
<dbReference type="Pfam" id="PF01261">
    <property type="entry name" value="AP_endonuc_2"/>
    <property type="match status" value="1"/>
</dbReference>
<dbReference type="Gene3D" id="3.20.20.150">
    <property type="entry name" value="Divalent-metal-dependent TIM barrel enzymes"/>
    <property type="match status" value="1"/>
</dbReference>
<dbReference type="InterPro" id="IPR001719">
    <property type="entry name" value="AP_endonuc_2"/>
</dbReference>
<dbReference type="PANTHER" id="PTHR21445">
    <property type="entry name" value="ENDONUCLEASE IV ENDODEOXYRIBONUCLEASE IV"/>
    <property type="match status" value="1"/>
</dbReference>
<gene>
    <name evidence="2" type="ORF">B2A_08005</name>
</gene>
<dbReference type="GO" id="GO:0003906">
    <property type="term" value="F:DNA-(apurinic or apyrimidinic site) endonuclease activity"/>
    <property type="evidence" value="ECO:0007669"/>
    <property type="project" value="TreeGrafter"/>
</dbReference>
<keyword evidence="2" id="KW-0255">Endonuclease</keyword>
<dbReference type="EMBL" id="AUZZ01005758">
    <property type="protein sequence ID" value="EQD48350.1"/>
    <property type="molecule type" value="Genomic_DNA"/>
</dbReference>
<evidence type="ECO:0000259" key="1">
    <source>
        <dbReference type="Pfam" id="PF01261"/>
    </source>
</evidence>
<dbReference type="InterPro" id="IPR013022">
    <property type="entry name" value="Xyl_isomerase-like_TIM-brl"/>
</dbReference>
<keyword evidence="2" id="KW-0540">Nuclease</keyword>
<keyword evidence="2" id="KW-0378">Hydrolase</keyword>
<feature type="non-terminal residue" evidence="2">
    <location>
        <position position="133"/>
    </location>
</feature>
<name>T1B1X4_9ZZZZ</name>
<evidence type="ECO:0000313" key="2">
    <source>
        <dbReference type="EMBL" id="EQD48350.1"/>
    </source>
</evidence>
<proteinExistence type="predicted"/>
<reference evidence="2" key="1">
    <citation type="submission" date="2013-08" db="EMBL/GenBank/DDBJ databases">
        <authorList>
            <person name="Mendez C."/>
            <person name="Richter M."/>
            <person name="Ferrer M."/>
            <person name="Sanchez J."/>
        </authorList>
    </citation>
    <scope>NUCLEOTIDE SEQUENCE</scope>
</reference>
<dbReference type="SUPFAM" id="SSF51658">
    <property type="entry name" value="Xylose isomerase-like"/>
    <property type="match status" value="1"/>
</dbReference>
<sequence>MAEFSKILLGGHVSTSGGISNAPDRSKSFGFRTFQIFSKNQMQWNAKPLDPQEIEKFREKNVMNSQEKIMVHASYLLNTGTSDPVLRSKVIEGFRVEIDRADTLGISNLVFHPGSRGKASLDQGILNVAETLN</sequence>
<dbReference type="AlphaFoldDB" id="T1B1X4"/>
<protein>
    <submittedName>
        <fullName evidence="2">Apurinic endonuclease Apn1</fullName>
    </submittedName>
</protein>
<dbReference type="PANTHER" id="PTHR21445:SF0">
    <property type="entry name" value="APURINIC-APYRIMIDINIC ENDONUCLEASE"/>
    <property type="match status" value="1"/>
</dbReference>
<dbReference type="InterPro" id="IPR036237">
    <property type="entry name" value="Xyl_isomerase-like_sf"/>
</dbReference>
<feature type="domain" description="Xylose isomerase-like TIM barrel" evidence="1">
    <location>
        <begin position="24"/>
        <end position="133"/>
    </location>
</feature>